<keyword evidence="2" id="KW-1185">Reference proteome</keyword>
<evidence type="ECO:0000313" key="1">
    <source>
        <dbReference type="Ensembl" id="ENSFHEP00000015786.1"/>
    </source>
</evidence>
<proteinExistence type="predicted"/>
<dbReference type="Ensembl" id="ENSFHET00000024001.1">
    <property type="protein sequence ID" value="ENSFHEP00000015786.1"/>
    <property type="gene ID" value="ENSFHEG00000017429.1"/>
</dbReference>
<accession>A0A3Q2PQV0</accession>
<name>A0A3Q2PQV0_FUNHE</name>
<organism evidence="1 2">
    <name type="scientific">Fundulus heteroclitus</name>
    <name type="common">Killifish</name>
    <name type="synonym">Mummichog</name>
    <dbReference type="NCBI Taxonomy" id="8078"/>
    <lineage>
        <taxon>Eukaryota</taxon>
        <taxon>Metazoa</taxon>
        <taxon>Chordata</taxon>
        <taxon>Craniata</taxon>
        <taxon>Vertebrata</taxon>
        <taxon>Euteleostomi</taxon>
        <taxon>Actinopterygii</taxon>
        <taxon>Neopterygii</taxon>
        <taxon>Teleostei</taxon>
        <taxon>Neoteleostei</taxon>
        <taxon>Acanthomorphata</taxon>
        <taxon>Ovalentaria</taxon>
        <taxon>Atherinomorphae</taxon>
        <taxon>Cyprinodontiformes</taxon>
        <taxon>Fundulidae</taxon>
        <taxon>Fundulus</taxon>
    </lineage>
</organism>
<evidence type="ECO:0000313" key="2">
    <source>
        <dbReference type="Proteomes" id="UP000265000"/>
    </source>
</evidence>
<dbReference type="AlphaFoldDB" id="A0A3Q2PQV0"/>
<sequence>VMEPDAGEVKPLDWTFVVVAADHLSVGNLLTQAVRRLVWIYGQVGGRHFPLRLPFGSLLLLRRHFGPLFPRGARFLGMVQTAVAFPVFSVLLTPRALPAGFVAAQGTRGDLVSFLVVVAGFARSDRR</sequence>
<dbReference type="GeneTree" id="ENSGT00940000181812"/>
<reference evidence="1" key="1">
    <citation type="submission" date="2025-08" db="UniProtKB">
        <authorList>
            <consortium name="Ensembl"/>
        </authorList>
    </citation>
    <scope>IDENTIFICATION</scope>
</reference>
<dbReference type="Proteomes" id="UP000265000">
    <property type="component" value="Unplaced"/>
</dbReference>
<protein>
    <submittedName>
        <fullName evidence="1">Uncharacterized protein</fullName>
    </submittedName>
</protein>
<reference evidence="1" key="2">
    <citation type="submission" date="2025-09" db="UniProtKB">
        <authorList>
            <consortium name="Ensembl"/>
        </authorList>
    </citation>
    <scope>IDENTIFICATION</scope>
</reference>